<feature type="binding site" evidence="7">
    <location>
        <position position="147"/>
    </location>
    <ligand>
        <name>substrate</name>
    </ligand>
</feature>
<dbReference type="Gene3D" id="2.30.40.10">
    <property type="entry name" value="Urease, subunit C, domain 1"/>
    <property type="match status" value="1"/>
</dbReference>
<dbReference type="GO" id="GO:0008448">
    <property type="term" value="F:N-acetylglucosamine-6-phosphate deacetylase activity"/>
    <property type="evidence" value="ECO:0007669"/>
    <property type="project" value="UniProtKB-EC"/>
</dbReference>
<dbReference type="SUPFAM" id="SSF51338">
    <property type="entry name" value="Composite domain of metallo-dependent hydrolases"/>
    <property type="match status" value="1"/>
</dbReference>
<feature type="binding site" evidence="7">
    <location>
        <position position="258"/>
    </location>
    <ligand>
        <name>substrate</name>
    </ligand>
</feature>
<keyword evidence="4 5" id="KW-0119">Carbohydrate metabolism</keyword>
<dbReference type="Proteomes" id="UP000268291">
    <property type="component" value="Unassembled WGS sequence"/>
</dbReference>
<feature type="binding site" evidence="8">
    <location>
        <position position="202"/>
    </location>
    <ligand>
        <name>Zn(2+)</name>
        <dbReference type="ChEBI" id="CHEBI:29105"/>
    </ligand>
</feature>
<evidence type="ECO:0000313" key="13">
    <source>
        <dbReference type="Proteomes" id="UP000268291"/>
    </source>
</evidence>
<evidence type="ECO:0000256" key="1">
    <source>
        <dbReference type="ARBA" id="ARBA00010716"/>
    </source>
</evidence>
<dbReference type="NCBIfam" id="TIGR00221">
    <property type="entry name" value="nagA"/>
    <property type="match status" value="1"/>
</dbReference>
<dbReference type="SUPFAM" id="SSF51556">
    <property type="entry name" value="Metallo-dependent hydrolases"/>
    <property type="match status" value="1"/>
</dbReference>
<evidence type="ECO:0000313" key="11">
    <source>
        <dbReference type="EMBL" id="RUQ84171.1"/>
    </source>
</evidence>
<evidence type="ECO:0000256" key="6">
    <source>
        <dbReference type="PIRSR" id="PIRSR038994-1"/>
    </source>
</evidence>
<keyword evidence="2 8" id="KW-0479">Metal-binding</keyword>
<reference evidence="11 13" key="2">
    <citation type="submission" date="2018-12" db="EMBL/GenBank/DDBJ databases">
        <authorList>
            <person name="hu s."/>
            <person name="Xu Y."/>
            <person name="Xu B."/>
            <person name="Li F."/>
        </authorList>
    </citation>
    <scope>NUCLEOTIDE SEQUENCE [LARGE SCALE GENOMIC DNA]</scope>
    <source>
        <strain evidence="11 13">KSW2-17</strain>
    </source>
</reference>
<evidence type="ECO:0000256" key="4">
    <source>
        <dbReference type="ARBA" id="ARBA00023277"/>
    </source>
</evidence>
<accession>A0A2P8GRQ6</accession>
<comment type="cofactor">
    <cofactor evidence="8">
        <name>a divalent metal cation</name>
        <dbReference type="ChEBI" id="CHEBI:60240"/>
    </cofactor>
    <text evidence="8">Binds 1 divalent metal cation per subunit.</text>
</comment>
<comment type="caution">
    <text evidence="10">The sequence shown here is derived from an EMBL/GenBank/DDBJ whole genome shotgun (WGS) entry which is preliminary data.</text>
</comment>
<dbReference type="RefSeq" id="WP_106561898.1">
    <property type="nucleotide sequence ID" value="NZ_PYAU01000001.1"/>
</dbReference>
<evidence type="ECO:0000313" key="12">
    <source>
        <dbReference type="Proteomes" id="UP000241203"/>
    </source>
</evidence>
<feature type="active site" description="Proton donor/acceptor" evidence="6">
    <location>
        <position position="280"/>
    </location>
</feature>
<dbReference type="OrthoDB" id="9776488at2"/>
<feature type="domain" description="Amidohydrolase-related" evidence="9">
    <location>
        <begin position="61"/>
        <end position="384"/>
    </location>
</feature>
<feature type="binding site" evidence="7">
    <location>
        <position position="234"/>
    </location>
    <ligand>
        <name>substrate</name>
    </ligand>
</feature>
<feature type="binding site" evidence="8">
    <location>
        <position position="223"/>
    </location>
    <ligand>
        <name>Zn(2+)</name>
        <dbReference type="ChEBI" id="CHEBI:29105"/>
    </ligand>
</feature>
<dbReference type="EC" id="3.5.1.25" evidence="11"/>
<sequence>MSSRTIIHSARLVSDGLETDDAWVLLGGGDDGSVEGRGTGDGWLTHAEDGRSDVVDAAGRFLVPGFIDLHVHGGGGASVDDGADAMRRVLATHRLHGTTRSAISLVSAPLDELASRLSAVADLASTDPTILGAHLEGPFLSQDNRGAHDPAALIPPTPEAVALLLEAARGHLLQITIAPELPGVLEAIRTLRAAGVIVAVGHTTGDADVARAAFSAGATLLTHAFNAMPGIHHRHPGPIPVAIGNDDVVLELIADGVHVSPPVLALAFAAAPGHIALVTDAMAAADAPDGDYELGGLSVTVHEGVARLTGTDVIAGSTLTQDGALRTVLAAGVPMVEAVRALTETPARVVGRSPELGSLAVGSAGDAVLLADDLTVDAVWVAGERES</sequence>
<gene>
    <name evidence="11" type="primary">nagA</name>
    <name evidence="10" type="ORF">CLV49_0245</name>
    <name evidence="11" type="ORF">ELQ93_15210</name>
</gene>
<dbReference type="PANTHER" id="PTHR11113">
    <property type="entry name" value="N-ACETYLGLUCOSAMINE-6-PHOSPHATE DEACETYLASE"/>
    <property type="match status" value="1"/>
</dbReference>
<dbReference type="EMBL" id="RZGY01000003">
    <property type="protein sequence ID" value="RUQ84171.1"/>
    <property type="molecule type" value="Genomic_DNA"/>
</dbReference>
<keyword evidence="3 5" id="KW-0378">Hydrolase</keyword>
<dbReference type="PANTHER" id="PTHR11113:SF14">
    <property type="entry name" value="N-ACETYLGLUCOSAMINE-6-PHOSPHATE DEACETYLASE"/>
    <property type="match status" value="1"/>
</dbReference>
<dbReference type="Proteomes" id="UP000241203">
    <property type="component" value="Unassembled WGS sequence"/>
</dbReference>
<evidence type="ECO:0000256" key="2">
    <source>
        <dbReference type="ARBA" id="ARBA00022723"/>
    </source>
</evidence>
<reference evidence="10 12" key="1">
    <citation type="submission" date="2018-03" db="EMBL/GenBank/DDBJ databases">
        <title>Genomic Encyclopedia of Archaeal and Bacterial Type Strains, Phase II (KMG-II): from individual species to whole genera.</title>
        <authorList>
            <person name="Goeker M."/>
        </authorList>
    </citation>
    <scope>NUCLEOTIDE SEQUENCE [LARGE SCALE GENOMIC DNA]</scope>
    <source>
        <strain evidence="10 12">DSM 21548</strain>
    </source>
</reference>
<feature type="binding site" evidence="7">
    <location>
        <begin position="226"/>
        <end position="227"/>
    </location>
    <ligand>
        <name>substrate</name>
    </ligand>
</feature>
<dbReference type="GO" id="GO:0046872">
    <property type="term" value="F:metal ion binding"/>
    <property type="evidence" value="ECO:0007669"/>
    <property type="project" value="UniProtKB-KW"/>
</dbReference>
<evidence type="ECO:0000313" key="10">
    <source>
        <dbReference type="EMBL" id="PSL36648.1"/>
    </source>
</evidence>
<protein>
    <submittedName>
        <fullName evidence="10 11">N-acetylglucosamine-6-phosphate deacetylase</fullName>
        <ecNumber evidence="11">3.5.1.25</ecNumber>
    </submittedName>
</protein>
<evidence type="ECO:0000256" key="8">
    <source>
        <dbReference type="PIRSR" id="PIRSR038994-3"/>
    </source>
</evidence>
<dbReference type="Gene3D" id="3.20.20.140">
    <property type="entry name" value="Metal-dependent hydrolases"/>
    <property type="match status" value="1"/>
</dbReference>
<feature type="binding site" evidence="8">
    <location>
        <position position="136"/>
    </location>
    <ligand>
        <name>Zn(2+)</name>
        <dbReference type="ChEBI" id="CHEBI:29105"/>
    </ligand>
</feature>
<dbReference type="Pfam" id="PF01979">
    <property type="entry name" value="Amidohydro_1"/>
    <property type="match status" value="1"/>
</dbReference>
<name>A0A2P8GRQ6_9MICO</name>
<dbReference type="AlphaFoldDB" id="A0A2P8GRQ6"/>
<proteinExistence type="inferred from homology"/>
<evidence type="ECO:0000256" key="5">
    <source>
        <dbReference type="PIRNR" id="PIRNR038994"/>
    </source>
</evidence>
<dbReference type="PIRSF" id="PIRSF038994">
    <property type="entry name" value="NagA"/>
    <property type="match status" value="1"/>
</dbReference>
<dbReference type="InterPro" id="IPR011059">
    <property type="entry name" value="Metal-dep_hydrolase_composite"/>
</dbReference>
<dbReference type="GO" id="GO:0006046">
    <property type="term" value="P:N-acetylglucosamine catabolic process"/>
    <property type="evidence" value="ECO:0007669"/>
    <property type="project" value="TreeGrafter"/>
</dbReference>
<dbReference type="EMBL" id="PYAU01000001">
    <property type="protein sequence ID" value="PSL36648.1"/>
    <property type="molecule type" value="Genomic_DNA"/>
</dbReference>
<dbReference type="InterPro" id="IPR032466">
    <property type="entry name" value="Metal_Hydrolase"/>
</dbReference>
<evidence type="ECO:0000256" key="3">
    <source>
        <dbReference type="ARBA" id="ARBA00022801"/>
    </source>
</evidence>
<evidence type="ECO:0000259" key="9">
    <source>
        <dbReference type="Pfam" id="PF01979"/>
    </source>
</evidence>
<dbReference type="InterPro" id="IPR003764">
    <property type="entry name" value="GlcNAc_6-P_deAcase"/>
</dbReference>
<comment type="similarity">
    <text evidence="1 5">Belongs to the metallo-dependent hydrolases superfamily. NagA family.</text>
</comment>
<dbReference type="InterPro" id="IPR006680">
    <property type="entry name" value="Amidohydro-rel"/>
</dbReference>
<feature type="binding site" evidence="7">
    <location>
        <begin position="314"/>
        <end position="316"/>
    </location>
    <ligand>
        <name>substrate</name>
    </ligand>
</feature>
<keyword evidence="13" id="KW-1185">Reference proteome</keyword>
<evidence type="ECO:0000256" key="7">
    <source>
        <dbReference type="PIRSR" id="PIRSR038994-2"/>
    </source>
</evidence>
<organism evidence="10 12">
    <name type="scientific">Labedella gwakjiensis</name>
    <dbReference type="NCBI Taxonomy" id="390269"/>
    <lineage>
        <taxon>Bacteria</taxon>
        <taxon>Bacillati</taxon>
        <taxon>Actinomycetota</taxon>
        <taxon>Actinomycetes</taxon>
        <taxon>Micrococcales</taxon>
        <taxon>Microbacteriaceae</taxon>
        <taxon>Labedella</taxon>
    </lineage>
</organism>